<feature type="compositionally biased region" description="Basic and acidic residues" evidence="8">
    <location>
        <begin position="314"/>
        <end position="337"/>
    </location>
</feature>
<evidence type="ECO:0000256" key="8">
    <source>
        <dbReference type="SAM" id="MobiDB-lite"/>
    </source>
</evidence>
<feature type="coiled-coil region" evidence="7">
    <location>
        <begin position="140"/>
        <end position="212"/>
    </location>
</feature>
<keyword evidence="3" id="KW-0805">Transcription regulation</keyword>
<dbReference type="SMART" id="SM00338">
    <property type="entry name" value="BRLZ"/>
    <property type="match status" value="1"/>
</dbReference>
<name>A0A6V7QYC2_ANACO</name>
<dbReference type="SUPFAM" id="SSF57959">
    <property type="entry name" value="Leucine zipper domain"/>
    <property type="match status" value="1"/>
</dbReference>
<evidence type="ECO:0000256" key="1">
    <source>
        <dbReference type="ARBA" id="ARBA00004123"/>
    </source>
</evidence>
<dbReference type="GO" id="GO:0043565">
    <property type="term" value="F:sequence-specific DNA binding"/>
    <property type="evidence" value="ECO:0007669"/>
    <property type="project" value="InterPro"/>
</dbReference>
<dbReference type="PANTHER" id="PTHR45967">
    <property type="entry name" value="G-BOX-BINDING FACTOR 3-RELATED"/>
    <property type="match status" value="1"/>
</dbReference>
<dbReference type="AlphaFoldDB" id="A0A6V7QYC2"/>
<evidence type="ECO:0000256" key="7">
    <source>
        <dbReference type="SAM" id="Coils"/>
    </source>
</evidence>
<feature type="compositionally biased region" description="Basic and acidic residues" evidence="8">
    <location>
        <begin position="53"/>
        <end position="65"/>
    </location>
</feature>
<dbReference type="EMBL" id="CAJEUB010000059">
    <property type="protein sequence ID" value="CAD1847745.1"/>
    <property type="molecule type" value="Genomic_DNA"/>
</dbReference>
<reference evidence="10" key="1">
    <citation type="submission" date="2020-07" db="EMBL/GenBank/DDBJ databases">
        <authorList>
            <person name="Lin J."/>
        </authorList>
    </citation>
    <scope>NUCLEOTIDE SEQUENCE</scope>
</reference>
<dbReference type="CDD" id="cd14702">
    <property type="entry name" value="bZIP_plant_GBF1"/>
    <property type="match status" value="1"/>
</dbReference>
<accession>A0A6V7QYC2</accession>
<keyword evidence="5" id="KW-0804">Transcription</keyword>
<feature type="compositionally biased region" description="Basic and acidic residues" evidence="8">
    <location>
        <begin position="89"/>
        <end position="109"/>
    </location>
</feature>
<feature type="domain" description="BZIP" evidence="9">
    <location>
        <begin position="146"/>
        <end position="209"/>
    </location>
</feature>
<dbReference type="InterPro" id="IPR045314">
    <property type="entry name" value="bZIP_plant_GBF1"/>
</dbReference>
<organism evidence="10">
    <name type="scientific">Ananas comosus var. bracteatus</name>
    <name type="common">red pineapple</name>
    <dbReference type="NCBI Taxonomy" id="296719"/>
    <lineage>
        <taxon>Eukaryota</taxon>
        <taxon>Viridiplantae</taxon>
        <taxon>Streptophyta</taxon>
        <taxon>Embryophyta</taxon>
        <taxon>Tracheophyta</taxon>
        <taxon>Spermatophyta</taxon>
        <taxon>Magnoliopsida</taxon>
        <taxon>Liliopsida</taxon>
        <taxon>Poales</taxon>
        <taxon>Bromeliaceae</taxon>
        <taxon>Bromelioideae</taxon>
        <taxon>Ananas</taxon>
    </lineage>
</organism>
<dbReference type="InterPro" id="IPR046347">
    <property type="entry name" value="bZIP_sf"/>
</dbReference>
<dbReference type="GO" id="GO:0003700">
    <property type="term" value="F:DNA-binding transcription factor activity"/>
    <property type="evidence" value="ECO:0007669"/>
    <property type="project" value="InterPro"/>
</dbReference>
<keyword evidence="7" id="KW-0175">Coiled coil</keyword>
<feature type="region of interest" description="Disordered" evidence="8">
    <location>
        <begin position="223"/>
        <end position="242"/>
    </location>
</feature>
<dbReference type="InterPro" id="IPR044827">
    <property type="entry name" value="GBF-like"/>
</dbReference>
<dbReference type="PANTHER" id="PTHR45967:SF28">
    <property type="entry name" value="BASIC-LEUCINE ZIPPER (BZIP) TRANSCRIPTION FACTOR FAMILY PROTEIN"/>
    <property type="match status" value="1"/>
</dbReference>
<keyword evidence="6" id="KW-0539">Nucleus</keyword>
<comment type="similarity">
    <text evidence="2">Belongs to the bZIP family.</text>
</comment>
<evidence type="ECO:0000259" key="9">
    <source>
        <dbReference type="PROSITE" id="PS50217"/>
    </source>
</evidence>
<protein>
    <recommendedName>
        <fullName evidence="9">BZIP domain-containing protein</fullName>
    </recommendedName>
</protein>
<feature type="compositionally biased region" description="Polar residues" evidence="8">
    <location>
        <begin position="66"/>
        <end position="76"/>
    </location>
</feature>
<feature type="region of interest" description="Disordered" evidence="8">
    <location>
        <begin position="314"/>
        <end position="338"/>
    </location>
</feature>
<feature type="region of interest" description="Disordered" evidence="8">
    <location>
        <begin position="47"/>
        <end position="110"/>
    </location>
</feature>
<feature type="compositionally biased region" description="Polar residues" evidence="8">
    <location>
        <begin position="228"/>
        <end position="242"/>
    </location>
</feature>
<sequence>MEGEREETGGAGPNPNPSSSGAGSRGQCRSGGMVEVELDAARALADMAAIGERSGEKRTRKRAENESSGPDSVQAKSSHEPSSGSEHSYLVRDHREGKRIQAEAEKEPKNLQLSVELSKLGIHCSASQTPLFGSRGKQNLTEAEKEAKRLRRVLANRESARQTIRRRQALREELTRKVADLSLENQNMKMKKEIATEEYLALKDTNKRLKAQETKWDAVAKTEPAPQPVQTTVASPTKRSAALHSTQPLVPYIWRSLPARGACYEQGNPSVSGPGPPFSLPQEEEEEEEVPCSLTLAIDEGKKATIYDIQRKSVSDQHVKNVQRETEGGRSYSHEESANAAVVAAAAEARKRRKELTKLKQMHGRQFGFQ</sequence>
<feature type="region of interest" description="Disordered" evidence="8">
    <location>
        <begin position="1"/>
        <end position="34"/>
    </location>
</feature>
<evidence type="ECO:0000256" key="5">
    <source>
        <dbReference type="ARBA" id="ARBA00023163"/>
    </source>
</evidence>
<proteinExistence type="inferred from homology"/>
<keyword evidence="4" id="KW-0238">DNA-binding</keyword>
<evidence type="ECO:0000256" key="3">
    <source>
        <dbReference type="ARBA" id="ARBA00023015"/>
    </source>
</evidence>
<evidence type="ECO:0000313" key="10">
    <source>
        <dbReference type="EMBL" id="CAD1847745.1"/>
    </source>
</evidence>
<evidence type="ECO:0000256" key="6">
    <source>
        <dbReference type="ARBA" id="ARBA00023242"/>
    </source>
</evidence>
<dbReference type="Pfam" id="PF00170">
    <property type="entry name" value="bZIP_1"/>
    <property type="match status" value="1"/>
</dbReference>
<evidence type="ECO:0000256" key="4">
    <source>
        <dbReference type="ARBA" id="ARBA00023125"/>
    </source>
</evidence>
<comment type="subcellular location">
    <subcellularLocation>
        <location evidence="1">Nucleus</location>
    </subcellularLocation>
</comment>
<dbReference type="PROSITE" id="PS50217">
    <property type="entry name" value="BZIP"/>
    <property type="match status" value="1"/>
</dbReference>
<gene>
    <name evidence="10" type="ORF">CB5_LOCUS30956</name>
</gene>
<evidence type="ECO:0000256" key="2">
    <source>
        <dbReference type="ARBA" id="ARBA00007163"/>
    </source>
</evidence>
<dbReference type="GO" id="GO:0005634">
    <property type="term" value="C:nucleus"/>
    <property type="evidence" value="ECO:0007669"/>
    <property type="project" value="UniProtKB-SubCell"/>
</dbReference>
<dbReference type="InterPro" id="IPR004827">
    <property type="entry name" value="bZIP"/>
</dbReference>